<dbReference type="Proteomes" id="UP001604277">
    <property type="component" value="Unassembled WGS sequence"/>
</dbReference>
<keyword evidence="11" id="KW-1185">Reference proteome</keyword>
<reference evidence="11" key="1">
    <citation type="submission" date="2024-07" db="EMBL/GenBank/DDBJ databases">
        <title>Two chromosome-level genome assemblies of Korean endemic species Abeliophyllum distichum and Forsythia ovata (Oleaceae).</title>
        <authorList>
            <person name="Jang H."/>
        </authorList>
    </citation>
    <scope>NUCLEOTIDE SEQUENCE [LARGE SCALE GENOMIC DNA]</scope>
</reference>
<sequence>MVLEKFHSLGKTEIEVLHHPRTYLNLTGSIPFDSVCKLLSLEKLSLGFKSLYGRLMDELKNCTGLKYLDLGNNFFSGSFLEISSISGLLYLSANQSRFSRSFPWNSLENMTNLDVLSLGDNPFDRTEFLPVIVELTKLNWLYLLNCSIEGKIP</sequence>
<keyword evidence="6" id="KW-1133">Transmembrane helix</keyword>
<evidence type="ECO:0000256" key="6">
    <source>
        <dbReference type="ARBA" id="ARBA00022989"/>
    </source>
</evidence>
<comment type="subcellular location">
    <subcellularLocation>
        <location evidence="1">Cell membrane</location>
        <topology evidence="1">Single-pass type I membrane protein</topology>
    </subcellularLocation>
</comment>
<evidence type="ECO:0000313" key="11">
    <source>
        <dbReference type="Proteomes" id="UP001604277"/>
    </source>
</evidence>
<dbReference type="AlphaFoldDB" id="A0ABD1T5Z0"/>
<evidence type="ECO:0000256" key="1">
    <source>
        <dbReference type="ARBA" id="ARBA00004251"/>
    </source>
</evidence>
<dbReference type="GO" id="GO:0005886">
    <property type="term" value="C:plasma membrane"/>
    <property type="evidence" value="ECO:0007669"/>
    <property type="project" value="UniProtKB-SubCell"/>
</dbReference>
<proteinExistence type="inferred from homology"/>
<dbReference type="Pfam" id="PF00560">
    <property type="entry name" value="LRR_1"/>
    <property type="match status" value="1"/>
</dbReference>
<evidence type="ECO:0000256" key="3">
    <source>
        <dbReference type="ARBA" id="ARBA00022475"/>
    </source>
</evidence>
<dbReference type="Gene3D" id="3.80.10.10">
    <property type="entry name" value="Ribonuclease Inhibitor"/>
    <property type="match status" value="2"/>
</dbReference>
<name>A0ABD1T5Z0_9LAMI</name>
<dbReference type="PANTHER" id="PTHR48052:SF65">
    <property type="entry name" value="LRR RECEPTOR-LIKE SERINE_THREONINE-PROTEIN KINASE IRK-RELATED"/>
    <property type="match status" value="1"/>
</dbReference>
<dbReference type="InterPro" id="IPR032675">
    <property type="entry name" value="LRR_dom_sf"/>
</dbReference>
<keyword evidence="7" id="KW-0472">Membrane</keyword>
<dbReference type="InterPro" id="IPR001611">
    <property type="entry name" value="Leu-rich_rpt"/>
</dbReference>
<protein>
    <submittedName>
        <fullName evidence="10">Leucine-rich receptor-like protein kinase family protein</fullName>
    </submittedName>
</protein>
<dbReference type="EMBL" id="JBFOLJ010000009">
    <property type="protein sequence ID" value="KAL2508134.1"/>
    <property type="molecule type" value="Genomic_DNA"/>
</dbReference>
<comment type="caution">
    <text evidence="10">The sequence shown here is derived from an EMBL/GenBank/DDBJ whole genome shotgun (WGS) entry which is preliminary data.</text>
</comment>
<comment type="similarity">
    <text evidence="2">Belongs to the RLP family.</text>
</comment>
<evidence type="ECO:0000313" key="10">
    <source>
        <dbReference type="EMBL" id="KAL2508134.1"/>
    </source>
</evidence>
<dbReference type="SUPFAM" id="SSF52058">
    <property type="entry name" value="L domain-like"/>
    <property type="match status" value="1"/>
</dbReference>
<accession>A0ABD1T5Z0</accession>
<keyword evidence="9" id="KW-0325">Glycoprotein</keyword>
<dbReference type="PANTHER" id="PTHR48052">
    <property type="entry name" value="UNNAMED PRODUCT"/>
    <property type="match status" value="1"/>
</dbReference>
<organism evidence="10 11">
    <name type="scientific">Forsythia ovata</name>
    <dbReference type="NCBI Taxonomy" id="205694"/>
    <lineage>
        <taxon>Eukaryota</taxon>
        <taxon>Viridiplantae</taxon>
        <taxon>Streptophyta</taxon>
        <taxon>Embryophyta</taxon>
        <taxon>Tracheophyta</taxon>
        <taxon>Spermatophyta</taxon>
        <taxon>Magnoliopsida</taxon>
        <taxon>eudicotyledons</taxon>
        <taxon>Gunneridae</taxon>
        <taxon>Pentapetalae</taxon>
        <taxon>asterids</taxon>
        <taxon>lamiids</taxon>
        <taxon>Lamiales</taxon>
        <taxon>Oleaceae</taxon>
        <taxon>Forsythieae</taxon>
        <taxon>Forsythia</taxon>
    </lineage>
</organism>
<keyword evidence="8" id="KW-0675">Receptor</keyword>
<evidence type="ECO:0000256" key="7">
    <source>
        <dbReference type="ARBA" id="ARBA00023136"/>
    </source>
</evidence>
<keyword evidence="5" id="KW-0732">Signal</keyword>
<gene>
    <name evidence="10" type="ORF">Fot_31781</name>
</gene>
<evidence type="ECO:0000256" key="2">
    <source>
        <dbReference type="ARBA" id="ARBA00009592"/>
    </source>
</evidence>
<keyword evidence="3" id="KW-1003">Cell membrane</keyword>
<keyword evidence="4" id="KW-0812">Transmembrane</keyword>
<evidence type="ECO:0000256" key="5">
    <source>
        <dbReference type="ARBA" id="ARBA00022729"/>
    </source>
</evidence>
<evidence type="ECO:0000256" key="9">
    <source>
        <dbReference type="ARBA" id="ARBA00023180"/>
    </source>
</evidence>
<evidence type="ECO:0000256" key="4">
    <source>
        <dbReference type="ARBA" id="ARBA00022692"/>
    </source>
</evidence>
<evidence type="ECO:0000256" key="8">
    <source>
        <dbReference type="ARBA" id="ARBA00023170"/>
    </source>
</evidence>